<feature type="active site" description="Proton donor/acceptor" evidence="4">
    <location>
        <position position="130"/>
    </location>
</feature>
<gene>
    <name evidence="6" type="ORF">FC64_GL000201</name>
</gene>
<dbReference type="Proteomes" id="UP000051291">
    <property type="component" value="Unassembled WGS sequence"/>
</dbReference>
<feature type="active site" description="Acyl-thioester intermediate" evidence="4">
    <location>
        <position position="193"/>
    </location>
</feature>
<dbReference type="GO" id="GO:0008234">
    <property type="term" value="F:cysteine-type peptidase activity"/>
    <property type="evidence" value="ECO:0007669"/>
    <property type="project" value="UniProtKB-KW"/>
</dbReference>
<feature type="transmembrane region" description="Helical" evidence="5">
    <location>
        <begin position="7"/>
        <end position="27"/>
    </location>
</feature>
<keyword evidence="5" id="KW-0472">Membrane</keyword>
<evidence type="ECO:0000256" key="3">
    <source>
        <dbReference type="ARBA" id="ARBA00022807"/>
    </source>
</evidence>
<dbReference type="EMBL" id="AYYZ01000012">
    <property type="protein sequence ID" value="KRM52924.1"/>
    <property type="molecule type" value="Genomic_DNA"/>
</dbReference>
<dbReference type="AlphaFoldDB" id="A0A0R1ZR01"/>
<evidence type="ECO:0000313" key="6">
    <source>
        <dbReference type="EMBL" id="KRM52924.1"/>
    </source>
</evidence>
<evidence type="ECO:0000313" key="7">
    <source>
        <dbReference type="Proteomes" id="UP000051291"/>
    </source>
</evidence>
<evidence type="ECO:0000256" key="2">
    <source>
        <dbReference type="ARBA" id="ARBA00022801"/>
    </source>
</evidence>
<evidence type="ECO:0000256" key="5">
    <source>
        <dbReference type="SAM" id="Phobius"/>
    </source>
</evidence>
<keyword evidence="5" id="KW-0812">Transmembrane</keyword>
<keyword evidence="1" id="KW-0645">Protease</keyword>
<dbReference type="InterPro" id="IPR023365">
    <property type="entry name" value="Sortase_dom-sf"/>
</dbReference>
<protein>
    <submittedName>
        <fullName evidence="6">Sortase</fullName>
    </submittedName>
</protein>
<sequence>MKKKKIIYGIRQIFLGIAFIIGLVLLFNKPITNYLIENYHPVIFSDEIQTKKNAKVPYDWASVKPLNLFSVVKARAYHPQIKVIGGIYNQKLGLNVPIVNGVDQTIYSLCAGALEPNEKMGQGNYSIAAHNVSSSRDALFAPIYQKAKVGDTLNITNFHKVYTYKIYTKARISQHNNTVLEDSSQPSLTLITCENASHSQSTSQRFVYQAKLTKTSNYSDISTSTKAFLNEKYSLKSSKWNMIYLHMLSPENYQITTKSERAH</sequence>
<evidence type="ECO:0000256" key="1">
    <source>
        <dbReference type="ARBA" id="ARBA00022670"/>
    </source>
</evidence>
<evidence type="ECO:0000256" key="4">
    <source>
        <dbReference type="PIRSR" id="PIRSR605754-1"/>
    </source>
</evidence>
<keyword evidence="2" id="KW-0378">Hydrolase</keyword>
<dbReference type="PATRIC" id="fig|1423820.4.peg.204"/>
<dbReference type="GO" id="GO:0006508">
    <property type="term" value="P:proteolysis"/>
    <property type="evidence" value="ECO:0007669"/>
    <property type="project" value="UniProtKB-KW"/>
</dbReference>
<dbReference type="SUPFAM" id="SSF63817">
    <property type="entry name" value="Sortase"/>
    <property type="match status" value="1"/>
</dbReference>
<keyword evidence="7" id="KW-1185">Reference proteome</keyword>
<accession>A0A0R1ZR01</accession>
<keyword evidence="3" id="KW-0788">Thiol protease</keyword>
<dbReference type="RefSeq" id="WP_057906360.1">
    <property type="nucleotide sequence ID" value="NZ_AYYZ01000012.1"/>
</dbReference>
<comment type="caution">
    <text evidence="6">The sequence shown here is derived from an EMBL/GenBank/DDBJ whole genome shotgun (WGS) entry which is preliminary data.</text>
</comment>
<dbReference type="InterPro" id="IPR042007">
    <property type="entry name" value="Sortase_A"/>
</dbReference>
<reference evidence="6 7" key="1">
    <citation type="journal article" date="2015" name="Genome Announc.">
        <title>Expanding the biotechnology potential of lactobacilli through comparative genomics of 213 strains and associated genera.</title>
        <authorList>
            <person name="Sun Z."/>
            <person name="Harris H.M."/>
            <person name="McCann A."/>
            <person name="Guo C."/>
            <person name="Argimon S."/>
            <person name="Zhang W."/>
            <person name="Yang X."/>
            <person name="Jeffery I.B."/>
            <person name="Cooney J.C."/>
            <person name="Kagawa T.F."/>
            <person name="Liu W."/>
            <person name="Song Y."/>
            <person name="Salvetti E."/>
            <person name="Wrobel A."/>
            <person name="Rasinkangas P."/>
            <person name="Parkhill J."/>
            <person name="Rea M.C."/>
            <person name="O'Sullivan O."/>
            <person name="Ritari J."/>
            <person name="Douillard F.P."/>
            <person name="Paul Ross R."/>
            <person name="Yang R."/>
            <person name="Briner A.E."/>
            <person name="Felis G.E."/>
            <person name="de Vos W.M."/>
            <person name="Barrangou R."/>
            <person name="Klaenhammer T.R."/>
            <person name="Caufield P.W."/>
            <person name="Cui Y."/>
            <person name="Zhang H."/>
            <person name="O'Toole P.W."/>
        </authorList>
    </citation>
    <scope>NUCLEOTIDE SEQUENCE [LARGE SCALE GENOMIC DNA]</scope>
    <source>
        <strain evidence="6 7">DSM 20653</strain>
    </source>
</reference>
<proteinExistence type="predicted"/>
<dbReference type="CDD" id="cd06165">
    <property type="entry name" value="Sortase_A"/>
    <property type="match status" value="1"/>
</dbReference>
<name>A0A0R1ZR01_9LACO</name>
<organism evidence="6 7">
    <name type="scientific">Ligilactobacillus araffinosus DSM 20653</name>
    <dbReference type="NCBI Taxonomy" id="1423820"/>
    <lineage>
        <taxon>Bacteria</taxon>
        <taxon>Bacillati</taxon>
        <taxon>Bacillota</taxon>
        <taxon>Bacilli</taxon>
        <taxon>Lactobacillales</taxon>
        <taxon>Lactobacillaceae</taxon>
        <taxon>Ligilactobacillus</taxon>
    </lineage>
</organism>
<dbReference type="Gene3D" id="2.40.260.10">
    <property type="entry name" value="Sortase"/>
    <property type="match status" value="1"/>
</dbReference>
<dbReference type="InterPro" id="IPR005754">
    <property type="entry name" value="Sortase"/>
</dbReference>
<dbReference type="STRING" id="1423820.FC64_GL000201"/>
<keyword evidence="5" id="KW-1133">Transmembrane helix</keyword>
<dbReference type="Pfam" id="PF04203">
    <property type="entry name" value="Sortase"/>
    <property type="match status" value="1"/>
</dbReference>
<dbReference type="NCBIfam" id="TIGR01076">
    <property type="entry name" value="sortase_fam"/>
    <property type="match status" value="1"/>
</dbReference>